<comment type="caution">
    <text evidence="2">The sequence shown here is derived from an EMBL/GenBank/DDBJ whole genome shotgun (WGS) entry which is preliminary data.</text>
</comment>
<dbReference type="AlphaFoldDB" id="A0AAD7N2G0"/>
<feature type="region of interest" description="Disordered" evidence="1">
    <location>
        <begin position="1"/>
        <end position="32"/>
    </location>
</feature>
<sequence>MSWASGCSGNTAPCAASTAPGRPPHHSSGMLRDRTPMRCVIPCGPATRTAANAAAAQPHSACAPAVVHGHYTSYTIAFTPPPLRTGPVRGSAIWRRGGASSCRRGGYTRRLFCAGSTGRTTCGFLWVVYGLVRSPTIYVQPYAGRNAWRGPSSASGTCTVWDGASGPRHPFACVMYAVARRDTVPATHIPRVPAEGAYRSISARGSAQCTL</sequence>
<keyword evidence="3" id="KW-1185">Reference proteome</keyword>
<reference evidence="2" key="1">
    <citation type="submission" date="2023-03" db="EMBL/GenBank/DDBJ databases">
        <title>Massive genome expansion in bonnet fungi (Mycena s.s.) driven by repeated elements and novel gene families across ecological guilds.</title>
        <authorList>
            <consortium name="Lawrence Berkeley National Laboratory"/>
            <person name="Harder C.B."/>
            <person name="Miyauchi S."/>
            <person name="Viragh M."/>
            <person name="Kuo A."/>
            <person name="Thoen E."/>
            <person name="Andreopoulos B."/>
            <person name="Lu D."/>
            <person name="Skrede I."/>
            <person name="Drula E."/>
            <person name="Henrissat B."/>
            <person name="Morin E."/>
            <person name="Kohler A."/>
            <person name="Barry K."/>
            <person name="LaButti K."/>
            <person name="Morin E."/>
            <person name="Salamov A."/>
            <person name="Lipzen A."/>
            <person name="Mereny Z."/>
            <person name="Hegedus B."/>
            <person name="Baldrian P."/>
            <person name="Stursova M."/>
            <person name="Weitz H."/>
            <person name="Taylor A."/>
            <person name="Grigoriev I.V."/>
            <person name="Nagy L.G."/>
            <person name="Martin F."/>
            <person name="Kauserud H."/>
        </authorList>
    </citation>
    <scope>NUCLEOTIDE SEQUENCE</scope>
    <source>
        <strain evidence="2">CBHHK182m</strain>
    </source>
</reference>
<proteinExistence type="predicted"/>
<dbReference type="Proteomes" id="UP001215598">
    <property type="component" value="Unassembled WGS sequence"/>
</dbReference>
<accession>A0AAD7N2G0</accession>
<name>A0AAD7N2G0_9AGAR</name>
<gene>
    <name evidence="2" type="ORF">B0H16DRAFT_1562497</name>
</gene>
<feature type="compositionally biased region" description="Polar residues" evidence="1">
    <location>
        <begin position="1"/>
        <end position="11"/>
    </location>
</feature>
<evidence type="ECO:0000256" key="1">
    <source>
        <dbReference type="SAM" id="MobiDB-lite"/>
    </source>
</evidence>
<protein>
    <submittedName>
        <fullName evidence="2">Uncharacterized protein</fullName>
    </submittedName>
</protein>
<dbReference type="EMBL" id="JARKIB010000093">
    <property type="protein sequence ID" value="KAJ7742835.1"/>
    <property type="molecule type" value="Genomic_DNA"/>
</dbReference>
<organism evidence="2 3">
    <name type="scientific">Mycena metata</name>
    <dbReference type="NCBI Taxonomy" id="1033252"/>
    <lineage>
        <taxon>Eukaryota</taxon>
        <taxon>Fungi</taxon>
        <taxon>Dikarya</taxon>
        <taxon>Basidiomycota</taxon>
        <taxon>Agaricomycotina</taxon>
        <taxon>Agaricomycetes</taxon>
        <taxon>Agaricomycetidae</taxon>
        <taxon>Agaricales</taxon>
        <taxon>Marasmiineae</taxon>
        <taxon>Mycenaceae</taxon>
        <taxon>Mycena</taxon>
    </lineage>
</organism>
<evidence type="ECO:0000313" key="2">
    <source>
        <dbReference type="EMBL" id="KAJ7742835.1"/>
    </source>
</evidence>
<evidence type="ECO:0000313" key="3">
    <source>
        <dbReference type="Proteomes" id="UP001215598"/>
    </source>
</evidence>